<sequence length="21" mass="2397">MQARYTPLNVGKMKTKRGVAF</sequence>
<dbReference type="Proteomes" id="UP000326857">
    <property type="component" value="Unassembled WGS sequence"/>
</dbReference>
<evidence type="ECO:0000313" key="1">
    <source>
        <dbReference type="EMBL" id="VVT02702.1"/>
    </source>
</evidence>
<protein>
    <submittedName>
        <fullName evidence="1">Uncharacterized protein</fullName>
    </submittedName>
</protein>
<accession>A0A5E7YBH3</accession>
<name>A0A5E7YBH3_9SPHN</name>
<proteinExistence type="predicted"/>
<dbReference type="EMBL" id="CABVLI010000029">
    <property type="protein sequence ID" value="VVT02702.1"/>
    <property type="molecule type" value="Genomic_DNA"/>
</dbReference>
<organism evidence="1 2">
    <name type="scientific">Sphingomonas aurantiaca</name>
    <dbReference type="NCBI Taxonomy" id="185949"/>
    <lineage>
        <taxon>Bacteria</taxon>
        <taxon>Pseudomonadati</taxon>
        <taxon>Pseudomonadota</taxon>
        <taxon>Alphaproteobacteria</taxon>
        <taxon>Sphingomonadales</taxon>
        <taxon>Sphingomonadaceae</taxon>
        <taxon>Sphingomonas</taxon>
    </lineage>
</organism>
<evidence type="ECO:0000313" key="2">
    <source>
        <dbReference type="Proteomes" id="UP000326857"/>
    </source>
</evidence>
<reference evidence="1 2" key="1">
    <citation type="submission" date="2019-09" db="EMBL/GenBank/DDBJ databases">
        <authorList>
            <person name="Dittami M. S."/>
        </authorList>
    </citation>
    <scope>NUCLEOTIDE SEQUENCE [LARGE SCALE GENOMIC DNA]</scope>
    <source>
        <strain evidence="1">SPHINGO391</strain>
    </source>
</reference>
<dbReference type="AlphaFoldDB" id="A0A5E7YBH3"/>
<gene>
    <name evidence="1" type="ORF">SPHINGO391_350413</name>
</gene>